<gene>
    <name evidence="3" type="ORF">MUDAN_MDHGFNIF_03479</name>
</gene>
<dbReference type="OrthoDB" id="9805684at2"/>
<comment type="similarity">
    <text evidence="1">Belongs to the aspartate-semialdehyde dehydrogenase family.</text>
</comment>
<dbReference type="GO" id="GO:0051287">
    <property type="term" value="F:NAD binding"/>
    <property type="evidence" value="ECO:0007669"/>
    <property type="project" value="InterPro"/>
</dbReference>
<dbReference type="Pfam" id="PF01118">
    <property type="entry name" value="Semialdhyde_dh"/>
    <property type="match status" value="1"/>
</dbReference>
<evidence type="ECO:0000256" key="1">
    <source>
        <dbReference type="ARBA" id="ARBA00010584"/>
    </source>
</evidence>
<dbReference type="EMBL" id="UYIG01000135">
    <property type="protein sequence ID" value="VDG29343.1"/>
    <property type="molecule type" value="Genomic_DNA"/>
</dbReference>
<feature type="domain" description="Semialdehyde dehydrogenase NAD-binding" evidence="2">
    <location>
        <begin position="7"/>
        <end position="52"/>
    </location>
</feature>
<dbReference type="SUPFAM" id="SSF51735">
    <property type="entry name" value="NAD(P)-binding Rossmann-fold domains"/>
    <property type="match status" value="1"/>
</dbReference>
<dbReference type="InterPro" id="IPR000534">
    <property type="entry name" value="Semialdehyde_DH_NAD-bd"/>
</dbReference>
<accession>A0A660E1N7</accession>
<organism evidence="3 4">
    <name type="scientific">Lactiplantibacillus mudanjiangensis</name>
    <dbReference type="NCBI Taxonomy" id="1296538"/>
    <lineage>
        <taxon>Bacteria</taxon>
        <taxon>Bacillati</taxon>
        <taxon>Bacillota</taxon>
        <taxon>Bacilli</taxon>
        <taxon>Lactobacillales</taxon>
        <taxon>Lactobacillaceae</taxon>
        <taxon>Lactiplantibacillus</taxon>
    </lineage>
</organism>
<protein>
    <submittedName>
        <fullName evidence="3">Aspartate-semialdehyde dehydrogenase [Lactobacillus plantarum WCFS1]</fullName>
    </submittedName>
</protein>
<reference evidence="3 4" key="1">
    <citation type="submission" date="2018-11" db="EMBL/GenBank/DDBJ databases">
        <authorList>
            <person name="Wuyts S."/>
        </authorList>
    </citation>
    <scope>NUCLEOTIDE SEQUENCE [LARGE SCALE GENOMIC DNA]</scope>
    <source>
        <strain evidence="3">Lactobacillus mudanjiangensis AMBF249</strain>
    </source>
</reference>
<evidence type="ECO:0000313" key="3">
    <source>
        <dbReference type="EMBL" id="VDG29343.1"/>
    </source>
</evidence>
<evidence type="ECO:0000259" key="2">
    <source>
        <dbReference type="Pfam" id="PF01118"/>
    </source>
</evidence>
<dbReference type="InterPro" id="IPR036291">
    <property type="entry name" value="NAD(P)-bd_dom_sf"/>
</dbReference>
<sequence>MSKSYSIAILGATGAVGTRMIDQLAKSDIKVSKLCLLASKRSAGKILVFRGRHLIVSEV</sequence>
<evidence type="ECO:0000313" key="4">
    <source>
        <dbReference type="Proteomes" id="UP000289996"/>
    </source>
</evidence>
<dbReference type="AlphaFoldDB" id="A0A660E1N7"/>
<dbReference type="PANTHER" id="PTHR46278:SF2">
    <property type="entry name" value="ASPARTATE-SEMIALDEHYDE DEHYDROGENASE"/>
    <property type="match status" value="1"/>
</dbReference>
<proteinExistence type="inferred from homology"/>
<name>A0A660E1N7_9LACO</name>
<dbReference type="Proteomes" id="UP000289996">
    <property type="component" value="Unassembled WGS sequence"/>
</dbReference>
<dbReference type="GO" id="GO:0016620">
    <property type="term" value="F:oxidoreductase activity, acting on the aldehyde or oxo group of donors, NAD or NADP as acceptor"/>
    <property type="evidence" value="ECO:0007669"/>
    <property type="project" value="InterPro"/>
</dbReference>
<dbReference type="PANTHER" id="PTHR46278">
    <property type="entry name" value="DEHYDROGENASE, PUTATIVE-RELATED"/>
    <property type="match status" value="1"/>
</dbReference>
<dbReference type="Gene3D" id="3.40.50.720">
    <property type="entry name" value="NAD(P)-binding Rossmann-like Domain"/>
    <property type="match status" value="1"/>
</dbReference>
<keyword evidence="4" id="KW-1185">Reference proteome</keyword>